<dbReference type="AlphaFoldDB" id="A0A6F8XI91"/>
<dbReference type="Pfam" id="PF13333">
    <property type="entry name" value="rve_2"/>
    <property type="match status" value="1"/>
</dbReference>
<dbReference type="InterPro" id="IPR025948">
    <property type="entry name" value="HTH-like_dom"/>
</dbReference>
<dbReference type="EMBL" id="AP022869">
    <property type="protein sequence ID" value="BCB73519.1"/>
    <property type="molecule type" value="Genomic_DNA"/>
</dbReference>
<evidence type="ECO:0000259" key="1">
    <source>
        <dbReference type="PROSITE" id="PS50994"/>
    </source>
</evidence>
<gene>
    <name evidence="2" type="ORF">HMEPL2_38700</name>
</gene>
<organism evidence="2 3">
    <name type="scientific">Vreelandella aquamarina</name>
    <dbReference type="NCBI Taxonomy" id="77097"/>
    <lineage>
        <taxon>Bacteria</taxon>
        <taxon>Pseudomonadati</taxon>
        <taxon>Pseudomonadota</taxon>
        <taxon>Gammaproteobacteria</taxon>
        <taxon>Oceanospirillales</taxon>
        <taxon>Halomonadaceae</taxon>
        <taxon>Vreelandella</taxon>
    </lineage>
</organism>
<dbReference type="Pfam" id="PF13276">
    <property type="entry name" value="HTH_21"/>
    <property type="match status" value="1"/>
</dbReference>
<proteinExistence type="predicted"/>
<evidence type="ECO:0000313" key="2">
    <source>
        <dbReference type="EMBL" id="BCB73519.1"/>
    </source>
</evidence>
<dbReference type="GO" id="GO:0015074">
    <property type="term" value="P:DNA integration"/>
    <property type="evidence" value="ECO:0007669"/>
    <property type="project" value="InterPro"/>
</dbReference>
<dbReference type="PROSITE" id="PS50994">
    <property type="entry name" value="INTEGRASE"/>
    <property type="match status" value="1"/>
</dbReference>
<sequence>MYKWKDQLLDDQVNPMMKSRKHSHSHNNRVALEREVESLQVRVHRLQLEHDILTKANELLKKDQGVDLQLLTNREKTLLVDALRGIYTLSELTEQLQLPRSSYFYQRARINAPDKYCDIRRSVADIFDLNRRCYGYRRVHVVLRRRGTRISEKVVRRLMAEEELVVQASKRRRYSSYNGEVSPAPDNLINRDFKAKLPNQKWLTDITEFQIPSGKIYLSPMIDCFDGLVVSWTIGTRPDADLVNTMLDEAIETLSEARFPLVHSDRGAHYRWPGWLSRIEDANLLRSMSAKGCTPDNAACEGFFGRMKNEFFYPQDWHTVTIEQFMEELDSYLRWYNEKRIKVSLGGLSPLEYRESLGLVA</sequence>
<dbReference type="Pfam" id="PF00665">
    <property type="entry name" value="rve"/>
    <property type="match status" value="1"/>
</dbReference>
<dbReference type="Proteomes" id="UP000501053">
    <property type="component" value="Chromosome"/>
</dbReference>
<dbReference type="InterPro" id="IPR050900">
    <property type="entry name" value="Transposase_IS3/IS150/IS904"/>
</dbReference>
<dbReference type="NCBIfam" id="NF033516">
    <property type="entry name" value="transpos_IS3"/>
    <property type="match status" value="1"/>
</dbReference>
<evidence type="ECO:0000313" key="3">
    <source>
        <dbReference type="Proteomes" id="UP000501053"/>
    </source>
</evidence>
<keyword evidence="3" id="KW-1185">Reference proteome</keyword>
<dbReference type="InterPro" id="IPR012337">
    <property type="entry name" value="RNaseH-like_sf"/>
</dbReference>
<dbReference type="PANTHER" id="PTHR46889:SF4">
    <property type="entry name" value="TRANSPOSASE INSO FOR INSERTION SEQUENCE ELEMENT IS911B-RELATED"/>
    <property type="match status" value="1"/>
</dbReference>
<dbReference type="InterPro" id="IPR036397">
    <property type="entry name" value="RNaseH_sf"/>
</dbReference>
<name>A0A6F8XI91_9GAMM</name>
<feature type="domain" description="Integrase catalytic" evidence="1">
    <location>
        <begin position="194"/>
        <end position="358"/>
    </location>
</feature>
<dbReference type="Gene3D" id="3.30.420.10">
    <property type="entry name" value="Ribonuclease H-like superfamily/Ribonuclease H"/>
    <property type="match status" value="1"/>
</dbReference>
<protein>
    <recommendedName>
        <fullName evidence="1">Integrase catalytic domain-containing protein</fullName>
    </recommendedName>
</protein>
<reference evidence="2 3" key="1">
    <citation type="submission" date="2020-03" db="EMBL/GenBank/DDBJ databases">
        <title>Complete Genome Sequence of Halomonas meridiana strain Eplume2, isolated from hydrothermal-plume in the north east Pacific Ocean.</title>
        <authorList>
            <person name="Kurihara Y."/>
            <person name="Kawai S."/>
            <person name="Sakai A."/>
            <person name="Galipon J."/>
            <person name="Arakawa K."/>
        </authorList>
    </citation>
    <scope>NUCLEOTIDE SEQUENCE [LARGE SCALE GENOMIC DNA]</scope>
    <source>
        <strain evidence="2 3">Eplume2</strain>
    </source>
</reference>
<accession>A0A6F8XI91</accession>
<dbReference type="InterPro" id="IPR048020">
    <property type="entry name" value="Transpos_IS3"/>
</dbReference>
<dbReference type="InterPro" id="IPR001584">
    <property type="entry name" value="Integrase_cat-core"/>
</dbReference>
<dbReference type="SUPFAM" id="SSF53098">
    <property type="entry name" value="Ribonuclease H-like"/>
    <property type="match status" value="1"/>
</dbReference>
<dbReference type="PANTHER" id="PTHR46889">
    <property type="entry name" value="TRANSPOSASE INSF FOR INSERTION SEQUENCE IS3B-RELATED"/>
    <property type="match status" value="1"/>
</dbReference>
<dbReference type="GO" id="GO:0003676">
    <property type="term" value="F:nucleic acid binding"/>
    <property type="evidence" value="ECO:0007669"/>
    <property type="project" value="InterPro"/>
</dbReference>